<protein>
    <recommendedName>
        <fullName evidence="6">Ribosomal protein L11 methyltransferase</fullName>
        <shortName evidence="6">L11 Mtase</shortName>
        <ecNumber evidence="6">2.1.1.-</ecNumber>
    </recommendedName>
</protein>
<reference evidence="7 8" key="1">
    <citation type="submission" date="2020-08" db="EMBL/GenBank/DDBJ databases">
        <title>Genomic Encyclopedia of Type Strains, Phase IV (KMG-IV): sequencing the most valuable type-strain genomes for metagenomic binning, comparative biology and taxonomic classification.</title>
        <authorList>
            <person name="Goeker M."/>
        </authorList>
    </citation>
    <scope>NUCLEOTIDE SEQUENCE [LARGE SCALE GENOMIC DNA]</scope>
    <source>
        <strain evidence="7 8">DSM 102850</strain>
    </source>
</reference>
<keyword evidence="3 6" id="KW-0489">Methyltransferase</keyword>
<accession>A0A840I6D8</accession>
<dbReference type="Pfam" id="PF06325">
    <property type="entry name" value="PrmA"/>
    <property type="match status" value="1"/>
</dbReference>
<evidence type="ECO:0000256" key="3">
    <source>
        <dbReference type="ARBA" id="ARBA00022603"/>
    </source>
</evidence>
<dbReference type="EC" id="2.1.1.-" evidence="6"/>
<keyword evidence="7" id="KW-0689">Ribosomal protein</keyword>
<sequence>MSTIRITWRGDAATVHAADNALSEVLDPPADAVSLLKEDSSEADSDTPWTLHAYFEHDPDADAVTEAFAAFGLNIGPGEREVLEDRDWVAHALEGLGIVEAGPFVVYGRHDADKAAALPGHHIQIEANRAFGTGHHPTTAGCLEMLAEVETAAPSRILDLGTGSALLAIAARRLWPHATVLGTDIDEPSVAIGEENAELNGAQGITFRVADGVDESVRREGPFDLVMANILAEPLVDLAPDVAAVTAPGGRILLAGLLDRQEAAVIEAYAAEGFAVTLRGGNVWPILLLERHAERGTLSRM</sequence>
<proteinExistence type="inferred from homology"/>
<dbReference type="SUPFAM" id="SSF53335">
    <property type="entry name" value="S-adenosyl-L-methionine-dependent methyltransferases"/>
    <property type="match status" value="1"/>
</dbReference>
<feature type="binding site" evidence="6">
    <location>
        <position position="139"/>
    </location>
    <ligand>
        <name>S-adenosyl-L-methionine</name>
        <dbReference type="ChEBI" id="CHEBI:59789"/>
    </ligand>
</feature>
<gene>
    <name evidence="6" type="primary">prmA</name>
    <name evidence="7" type="ORF">GGQ59_002372</name>
</gene>
<dbReference type="PANTHER" id="PTHR43648">
    <property type="entry name" value="ELECTRON TRANSFER FLAVOPROTEIN BETA SUBUNIT LYSINE METHYLTRANSFERASE"/>
    <property type="match status" value="1"/>
</dbReference>
<comment type="catalytic activity">
    <reaction evidence="6">
        <text>L-lysyl-[protein] + 3 S-adenosyl-L-methionine = N(6),N(6),N(6)-trimethyl-L-lysyl-[protein] + 3 S-adenosyl-L-homocysteine + 3 H(+)</text>
        <dbReference type="Rhea" id="RHEA:54192"/>
        <dbReference type="Rhea" id="RHEA-COMP:9752"/>
        <dbReference type="Rhea" id="RHEA-COMP:13826"/>
        <dbReference type="ChEBI" id="CHEBI:15378"/>
        <dbReference type="ChEBI" id="CHEBI:29969"/>
        <dbReference type="ChEBI" id="CHEBI:57856"/>
        <dbReference type="ChEBI" id="CHEBI:59789"/>
        <dbReference type="ChEBI" id="CHEBI:61961"/>
    </reaction>
</comment>
<dbReference type="Gene3D" id="3.40.50.150">
    <property type="entry name" value="Vaccinia Virus protein VP39"/>
    <property type="match status" value="1"/>
</dbReference>
<feature type="binding site" evidence="6">
    <location>
        <position position="161"/>
    </location>
    <ligand>
        <name>S-adenosyl-L-methionine</name>
        <dbReference type="ChEBI" id="CHEBI:59789"/>
    </ligand>
</feature>
<comment type="similarity">
    <text evidence="1 6">Belongs to the methyltransferase superfamily. PrmA family.</text>
</comment>
<evidence type="ECO:0000256" key="2">
    <source>
        <dbReference type="ARBA" id="ARBA00022490"/>
    </source>
</evidence>
<dbReference type="HAMAP" id="MF_00735">
    <property type="entry name" value="Methyltr_PrmA"/>
    <property type="match status" value="1"/>
</dbReference>
<evidence type="ECO:0000313" key="7">
    <source>
        <dbReference type="EMBL" id="MBB4659831.1"/>
    </source>
</evidence>
<dbReference type="EMBL" id="JACHOB010000005">
    <property type="protein sequence ID" value="MBB4659831.1"/>
    <property type="molecule type" value="Genomic_DNA"/>
</dbReference>
<dbReference type="InterPro" id="IPR029063">
    <property type="entry name" value="SAM-dependent_MTases_sf"/>
</dbReference>
<feature type="binding site" evidence="6">
    <location>
        <position position="184"/>
    </location>
    <ligand>
        <name>S-adenosyl-L-methionine</name>
        <dbReference type="ChEBI" id="CHEBI:59789"/>
    </ligand>
</feature>
<dbReference type="Proteomes" id="UP000563524">
    <property type="component" value="Unassembled WGS sequence"/>
</dbReference>
<comment type="subcellular location">
    <subcellularLocation>
        <location evidence="6">Cytoplasm</location>
    </subcellularLocation>
</comment>
<dbReference type="AlphaFoldDB" id="A0A840I6D8"/>
<keyword evidence="5 6" id="KW-0949">S-adenosyl-L-methionine</keyword>
<comment type="function">
    <text evidence="6">Methylates ribosomal protein L11.</text>
</comment>
<evidence type="ECO:0000256" key="4">
    <source>
        <dbReference type="ARBA" id="ARBA00022679"/>
    </source>
</evidence>
<organism evidence="7 8">
    <name type="scientific">Parvularcula dongshanensis</name>
    <dbReference type="NCBI Taxonomy" id="1173995"/>
    <lineage>
        <taxon>Bacteria</taxon>
        <taxon>Pseudomonadati</taxon>
        <taxon>Pseudomonadota</taxon>
        <taxon>Alphaproteobacteria</taxon>
        <taxon>Parvularculales</taxon>
        <taxon>Parvularculaceae</taxon>
        <taxon>Parvularcula</taxon>
    </lineage>
</organism>
<keyword evidence="7" id="KW-0687">Ribonucleoprotein</keyword>
<keyword evidence="2 6" id="KW-0963">Cytoplasm</keyword>
<feature type="binding site" evidence="6">
    <location>
        <position position="229"/>
    </location>
    <ligand>
        <name>S-adenosyl-L-methionine</name>
        <dbReference type="ChEBI" id="CHEBI:59789"/>
    </ligand>
</feature>
<keyword evidence="8" id="KW-1185">Reference proteome</keyword>
<dbReference type="RefSeq" id="WP_183818823.1">
    <property type="nucleotide sequence ID" value="NZ_JACHOB010000005.1"/>
</dbReference>
<comment type="caution">
    <text evidence="7">The sequence shown here is derived from an EMBL/GenBank/DDBJ whole genome shotgun (WGS) entry which is preliminary data.</text>
</comment>
<evidence type="ECO:0000256" key="6">
    <source>
        <dbReference type="HAMAP-Rule" id="MF_00735"/>
    </source>
</evidence>
<evidence type="ECO:0000256" key="5">
    <source>
        <dbReference type="ARBA" id="ARBA00022691"/>
    </source>
</evidence>
<dbReference type="GO" id="GO:0005840">
    <property type="term" value="C:ribosome"/>
    <property type="evidence" value="ECO:0007669"/>
    <property type="project" value="UniProtKB-KW"/>
</dbReference>
<dbReference type="CDD" id="cd02440">
    <property type="entry name" value="AdoMet_MTases"/>
    <property type="match status" value="1"/>
</dbReference>
<dbReference type="GO" id="GO:0005737">
    <property type="term" value="C:cytoplasm"/>
    <property type="evidence" value="ECO:0007669"/>
    <property type="project" value="UniProtKB-SubCell"/>
</dbReference>
<dbReference type="InterPro" id="IPR004498">
    <property type="entry name" value="Ribosomal_PrmA_MeTrfase"/>
</dbReference>
<dbReference type="GO" id="GO:0032259">
    <property type="term" value="P:methylation"/>
    <property type="evidence" value="ECO:0007669"/>
    <property type="project" value="UniProtKB-KW"/>
</dbReference>
<dbReference type="PANTHER" id="PTHR43648:SF1">
    <property type="entry name" value="ELECTRON TRANSFER FLAVOPROTEIN BETA SUBUNIT LYSINE METHYLTRANSFERASE"/>
    <property type="match status" value="1"/>
</dbReference>
<dbReference type="GO" id="GO:0008276">
    <property type="term" value="F:protein methyltransferase activity"/>
    <property type="evidence" value="ECO:0007669"/>
    <property type="project" value="UniProtKB-UniRule"/>
</dbReference>
<dbReference type="InterPro" id="IPR050078">
    <property type="entry name" value="Ribosomal_L11_MeTrfase_PrmA"/>
</dbReference>
<evidence type="ECO:0000313" key="8">
    <source>
        <dbReference type="Proteomes" id="UP000563524"/>
    </source>
</evidence>
<evidence type="ECO:0000256" key="1">
    <source>
        <dbReference type="ARBA" id="ARBA00009741"/>
    </source>
</evidence>
<name>A0A840I6D8_9PROT</name>
<keyword evidence="4 6" id="KW-0808">Transferase</keyword>